<accession>F4PG39</accession>
<evidence type="ECO:0000256" key="1">
    <source>
        <dbReference type="SAM" id="Phobius"/>
    </source>
</evidence>
<organism evidence="3 4">
    <name type="scientific">Batrachochytrium dendrobatidis (strain JAM81 / FGSC 10211)</name>
    <name type="common">Frog chytrid fungus</name>
    <dbReference type="NCBI Taxonomy" id="684364"/>
    <lineage>
        <taxon>Eukaryota</taxon>
        <taxon>Fungi</taxon>
        <taxon>Fungi incertae sedis</taxon>
        <taxon>Chytridiomycota</taxon>
        <taxon>Chytridiomycota incertae sedis</taxon>
        <taxon>Chytridiomycetes</taxon>
        <taxon>Rhizophydiales</taxon>
        <taxon>Rhizophydiales incertae sedis</taxon>
        <taxon>Batrachochytrium</taxon>
    </lineage>
</organism>
<dbReference type="EMBL" id="GL883002">
    <property type="protein sequence ID" value="EGF75806.1"/>
    <property type="molecule type" value="Genomic_DNA"/>
</dbReference>
<keyword evidence="1" id="KW-0472">Membrane</keyword>
<feature type="transmembrane region" description="Helical" evidence="1">
    <location>
        <begin position="20"/>
        <end position="42"/>
    </location>
</feature>
<gene>
    <name evidence="3" type="ORF">BATDEDRAFT_29060</name>
</gene>
<name>F4PG39_BATDJ</name>
<dbReference type="HOGENOM" id="CLU_1948434_0_0_1"/>
<proteinExistence type="predicted"/>
<evidence type="ECO:0000313" key="3">
    <source>
        <dbReference type="EMBL" id="EGF75806.1"/>
    </source>
</evidence>
<keyword evidence="1" id="KW-1133">Transmembrane helix</keyword>
<keyword evidence="1" id="KW-0812">Transmembrane</keyword>
<feature type="domain" description="DUF112" evidence="2">
    <location>
        <begin position="23"/>
        <end position="103"/>
    </location>
</feature>
<protein>
    <recommendedName>
        <fullName evidence="2">DUF112 domain-containing protein</fullName>
    </recommendedName>
</protein>
<reference evidence="3 4" key="1">
    <citation type="submission" date="2009-12" db="EMBL/GenBank/DDBJ databases">
        <title>The draft genome of Batrachochytrium dendrobatidis.</title>
        <authorList>
            <consortium name="US DOE Joint Genome Institute (JGI-PGF)"/>
            <person name="Kuo A."/>
            <person name="Salamov A."/>
            <person name="Schmutz J."/>
            <person name="Lucas S."/>
            <person name="Pitluck S."/>
            <person name="Rosenblum E."/>
            <person name="Stajich J."/>
            <person name="Eisen M."/>
            <person name="Grigoriev I.V."/>
        </authorList>
    </citation>
    <scope>NUCLEOTIDE SEQUENCE [LARGE SCALE GENOMIC DNA]</scope>
    <source>
        <strain evidence="4">JAM81 / FGSC 10211</strain>
    </source>
</reference>
<evidence type="ECO:0000313" key="4">
    <source>
        <dbReference type="Proteomes" id="UP000007241"/>
    </source>
</evidence>
<dbReference type="Proteomes" id="UP000007241">
    <property type="component" value="Unassembled WGS sequence"/>
</dbReference>
<dbReference type="PANTHER" id="PTHR35342">
    <property type="entry name" value="TRICARBOXYLIC TRANSPORT PROTEIN"/>
    <property type="match status" value="1"/>
</dbReference>
<dbReference type="PANTHER" id="PTHR35342:SF5">
    <property type="entry name" value="TRICARBOXYLIC TRANSPORT PROTEIN"/>
    <property type="match status" value="1"/>
</dbReference>
<keyword evidence="4" id="KW-1185">Reference proteome</keyword>
<sequence>MVIFLEREFLGSGFATAFQWHNLLFALAGVVIGTSVGVLPGIGPMSGVALLVPITTSVTGSLSPEEAATASIIMLAGVYYGAMYGGSATSILINTPGEAASVSQQLMVTKWRRKERREKHLPFLQLDRL</sequence>
<dbReference type="InParanoid" id="F4PG39"/>
<dbReference type="Pfam" id="PF01970">
    <property type="entry name" value="TctA"/>
    <property type="match status" value="1"/>
</dbReference>
<dbReference type="AlphaFoldDB" id="F4PG39"/>
<dbReference type="OrthoDB" id="420518at2759"/>
<dbReference type="InterPro" id="IPR002823">
    <property type="entry name" value="DUF112_TM"/>
</dbReference>
<evidence type="ECO:0000259" key="2">
    <source>
        <dbReference type="Pfam" id="PF01970"/>
    </source>
</evidence>